<gene>
    <name evidence="1" type="ORF">LCGC14_2087860</name>
</gene>
<sequence length="114" mass="13047">MSELKTFQDLYGSWADKTFPYSTEDTIASHFREESIEFAGGVVIDSVTGEPLRIAASHDPEEAADCLLLLIHHAHKNHYDLFEEAKKKGMICIGRTWDIEDDQGKGHFRHKEER</sequence>
<organism evidence="1">
    <name type="scientific">marine sediment metagenome</name>
    <dbReference type="NCBI Taxonomy" id="412755"/>
    <lineage>
        <taxon>unclassified sequences</taxon>
        <taxon>metagenomes</taxon>
        <taxon>ecological metagenomes</taxon>
    </lineage>
</organism>
<name>A0A0F9HAM1_9ZZZZ</name>
<dbReference type="EMBL" id="LAZR01025363">
    <property type="protein sequence ID" value="KKL72142.1"/>
    <property type="molecule type" value="Genomic_DNA"/>
</dbReference>
<protein>
    <submittedName>
        <fullName evidence="1">Uncharacterized protein</fullName>
    </submittedName>
</protein>
<proteinExistence type="predicted"/>
<dbReference type="AlphaFoldDB" id="A0A0F9HAM1"/>
<evidence type="ECO:0000313" key="1">
    <source>
        <dbReference type="EMBL" id="KKL72142.1"/>
    </source>
</evidence>
<reference evidence="1" key="1">
    <citation type="journal article" date="2015" name="Nature">
        <title>Complex archaea that bridge the gap between prokaryotes and eukaryotes.</title>
        <authorList>
            <person name="Spang A."/>
            <person name="Saw J.H."/>
            <person name="Jorgensen S.L."/>
            <person name="Zaremba-Niedzwiedzka K."/>
            <person name="Martijn J."/>
            <person name="Lind A.E."/>
            <person name="van Eijk R."/>
            <person name="Schleper C."/>
            <person name="Guy L."/>
            <person name="Ettema T.J."/>
        </authorList>
    </citation>
    <scope>NUCLEOTIDE SEQUENCE</scope>
</reference>
<accession>A0A0F9HAM1</accession>
<comment type="caution">
    <text evidence="1">The sequence shown here is derived from an EMBL/GenBank/DDBJ whole genome shotgun (WGS) entry which is preliminary data.</text>
</comment>